<evidence type="ECO:0000256" key="1">
    <source>
        <dbReference type="ARBA" id="ARBA00004651"/>
    </source>
</evidence>
<evidence type="ECO:0000256" key="3">
    <source>
        <dbReference type="ARBA" id="ARBA00022449"/>
    </source>
</evidence>
<evidence type="ECO:0000313" key="12">
    <source>
        <dbReference type="Proteomes" id="UP000031189"/>
    </source>
</evidence>
<evidence type="ECO:0000259" key="10">
    <source>
        <dbReference type="Pfam" id="PF03553"/>
    </source>
</evidence>
<dbReference type="OrthoDB" id="9790605at2"/>
<feature type="transmembrane region" description="Helical" evidence="9">
    <location>
        <begin position="202"/>
        <end position="221"/>
    </location>
</feature>
<protein>
    <submittedName>
        <fullName evidence="11">Na+/H+ antiporter family protein</fullName>
    </submittedName>
</protein>
<feature type="transmembrane region" description="Helical" evidence="9">
    <location>
        <begin position="143"/>
        <end position="168"/>
    </location>
</feature>
<evidence type="ECO:0000256" key="2">
    <source>
        <dbReference type="ARBA" id="ARBA00022448"/>
    </source>
</evidence>
<dbReference type="Pfam" id="PF03553">
    <property type="entry name" value="Na_H_antiporter"/>
    <property type="match status" value="2"/>
</dbReference>
<dbReference type="PANTHER" id="PTHR33451">
    <property type="entry name" value="MALATE-2H(+)/NA(+)-LACTATE ANTIPORTER"/>
    <property type="match status" value="1"/>
</dbReference>
<feature type="domain" description="Na+/H+ antiporter NhaC-like C-terminal" evidence="10">
    <location>
        <begin position="19"/>
        <end position="216"/>
    </location>
</feature>
<comment type="similarity">
    <text evidence="8">Belongs to the NhaC Na(+)/H(+) (TC 2.A.35) antiporter family.</text>
</comment>
<keyword evidence="3" id="KW-0050">Antiport</keyword>
<dbReference type="AlphaFoldDB" id="A0A0B3WTA6"/>
<keyword evidence="5 9" id="KW-0812">Transmembrane</keyword>
<keyword evidence="6 9" id="KW-1133">Transmembrane helix</keyword>
<dbReference type="InterPro" id="IPR018461">
    <property type="entry name" value="Na/H_Antiport_NhaC-like_C"/>
</dbReference>
<comment type="caution">
    <text evidence="11">The sequence shown here is derived from an EMBL/GenBank/DDBJ whole genome shotgun (WGS) entry which is preliminary data.</text>
</comment>
<evidence type="ECO:0000256" key="6">
    <source>
        <dbReference type="ARBA" id="ARBA00022989"/>
    </source>
</evidence>
<dbReference type="InterPro" id="IPR052180">
    <property type="entry name" value="NhaC_Na-H+_Antiporter"/>
</dbReference>
<feature type="domain" description="Na+/H+ antiporter NhaC-like C-terminal" evidence="10">
    <location>
        <begin position="243"/>
        <end position="404"/>
    </location>
</feature>
<evidence type="ECO:0000256" key="5">
    <source>
        <dbReference type="ARBA" id="ARBA00022692"/>
    </source>
</evidence>
<feature type="transmembrane region" description="Helical" evidence="9">
    <location>
        <begin position="257"/>
        <end position="278"/>
    </location>
</feature>
<keyword evidence="7 9" id="KW-0472">Membrane</keyword>
<evidence type="ECO:0000256" key="4">
    <source>
        <dbReference type="ARBA" id="ARBA00022475"/>
    </source>
</evidence>
<dbReference type="RefSeq" id="WP_039679087.1">
    <property type="nucleotide sequence ID" value="NZ_JWHR01000064.1"/>
</dbReference>
<keyword evidence="12" id="KW-1185">Reference proteome</keyword>
<feature type="transmembrane region" description="Helical" evidence="9">
    <location>
        <begin position="298"/>
        <end position="316"/>
    </location>
</feature>
<feature type="transmembrane region" description="Helical" evidence="9">
    <location>
        <begin position="114"/>
        <end position="137"/>
    </location>
</feature>
<evidence type="ECO:0000256" key="8">
    <source>
        <dbReference type="ARBA" id="ARBA00038435"/>
    </source>
</evidence>
<feature type="transmembrane region" description="Helical" evidence="9">
    <location>
        <begin position="40"/>
        <end position="56"/>
    </location>
</feature>
<dbReference type="GO" id="GO:0005886">
    <property type="term" value="C:plasma membrane"/>
    <property type="evidence" value="ECO:0007669"/>
    <property type="project" value="UniProtKB-SubCell"/>
</dbReference>
<organism evidence="11 12">
    <name type="scientific">Terrisporobacter othiniensis</name>
    <dbReference type="NCBI Taxonomy" id="1577792"/>
    <lineage>
        <taxon>Bacteria</taxon>
        <taxon>Bacillati</taxon>
        <taxon>Bacillota</taxon>
        <taxon>Clostridia</taxon>
        <taxon>Peptostreptococcales</taxon>
        <taxon>Peptostreptococcaceae</taxon>
        <taxon>Terrisporobacter</taxon>
    </lineage>
</organism>
<keyword evidence="4" id="KW-1003">Cell membrane</keyword>
<accession>A0A0B3WTA6</accession>
<feature type="transmembrane region" description="Helical" evidence="9">
    <location>
        <begin position="76"/>
        <end position="102"/>
    </location>
</feature>
<sequence>MEEKKELKFYGGGWTSFLPFGVFIIIAIYISLLNAPDIRGMWIGALLGIMATYFFAKDKQTYCDTVIEGMADPIAVTPIACWIFAGVFASVLRASGLVEGIIWLAYNIGASGRIFVAITFIASALFATAAGTGFGTIVAGMSVLYPAGVLLGANPVVMAGAIVGGGAFGDNLAPLSDTTICSAATQGADVGGVVKSRLKYSLVAGAATLVVIMLFGGGGVAQDIPYELVSQYMNPKGLFMLIPAAITITLAIKGYHIIAATTIGTIAAAIFGCGLGMISPSDLLFIQEGTVQGLLVDGIGGMVDICILALLVLACVRIMQKGGGDQALIGVTEKFVHTARGVEMSIGGLALAMSGIMGLNAPPILAIGTSFAKPLGEKYKISPYRRANLLDATACTLVYSLPWTPALLLTKNLSVQASEQFGSMVPALTTTQMSPWIIYCWALLVVMLFAMISGWGRMYVNSKGEEVKTLAEAEA</sequence>
<dbReference type="Proteomes" id="UP000031189">
    <property type="component" value="Unassembled WGS sequence"/>
</dbReference>
<dbReference type="STRING" id="1577792.QX51_06510"/>
<comment type="subcellular location">
    <subcellularLocation>
        <location evidence="1">Cell membrane</location>
        <topology evidence="1">Multi-pass membrane protein</topology>
    </subcellularLocation>
</comment>
<dbReference type="GO" id="GO:0015297">
    <property type="term" value="F:antiporter activity"/>
    <property type="evidence" value="ECO:0007669"/>
    <property type="project" value="UniProtKB-KW"/>
</dbReference>
<dbReference type="EMBL" id="JWHR01000064">
    <property type="protein sequence ID" value="KHS57805.1"/>
    <property type="molecule type" value="Genomic_DNA"/>
</dbReference>
<proteinExistence type="inferred from homology"/>
<feature type="transmembrane region" description="Helical" evidence="9">
    <location>
        <begin position="233"/>
        <end position="252"/>
    </location>
</feature>
<evidence type="ECO:0000256" key="9">
    <source>
        <dbReference type="SAM" id="Phobius"/>
    </source>
</evidence>
<evidence type="ECO:0000313" key="11">
    <source>
        <dbReference type="EMBL" id="KHS57805.1"/>
    </source>
</evidence>
<name>A0A0B3WTA6_9FIRM</name>
<keyword evidence="2" id="KW-0813">Transport</keyword>
<evidence type="ECO:0000256" key="7">
    <source>
        <dbReference type="ARBA" id="ARBA00023136"/>
    </source>
</evidence>
<reference evidence="11 12" key="1">
    <citation type="submission" date="2014-12" db="EMBL/GenBank/DDBJ databases">
        <title>Draft genome sequence of Terrisporobacter sp. 08-306576, isolated from the blood culture of a bacteremia patient.</title>
        <authorList>
            <person name="Lund L.C."/>
            <person name="Sydenham T.V."/>
            <person name="Hogh S.V."/>
            <person name="Skov M.N."/>
            <person name="Kemp M."/>
            <person name="Justesen U.S."/>
        </authorList>
    </citation>
    <scope>NUCLEOTIDE SEQUENCE [LARGE SCALE GENOMIC DNA]</scope>
    <source>
        <strain evidence="11 12">08-306576</strain>
    </source>
</reference>
<feature type="transmembrane region" description="Helical" evidence="9">
    <location>
        <begin position="12"/>
        <end position="33"/>
    </location>
</feature>
<feature type="transmembrane region" description="Helical" evidence="9">
    <location>
        <begin position="436"/>
        <end position="455"/>
    </location>
</feature>
<gene>
    <name evidence="11" type="ORF">QX51_06510</name>
</gene>
<dbReference type="PANTHER" id="PTHR33451:SF3">
    <property type="entry name" value="MALATE-2H(+)_NA(+)-LACTATE ANTIPORTER"/>
    <property type="match status" value="1"/>
</dbReference>